<dbReference type="PRINTS" id="PR00783">
    <property type="entry name" value="MINTRINSICP"/>
</dbReference>
<name>A0AAN8S2V9_POLSC</name>
<dbReference type="EMBL" id="JAWJWE010000036">
    <property type="protein sequence ID" value="KAK6629090.1"/>
    <property type="molecule type" value="Genomic_DNA"/>
</dbReference>
<dbReference type="GO" id="GO:0015267">
    <property type="term" value="F:channel activity"/>
    <property type="evidence" value="ECO:0007669"/>
    <property type="project" value="InterPro"/>
</dbReference>
<evidence type="ECO:0000256" key="2">
    <source>
        <dbReference type="ARBA" id="ARBA00006175"/>
    </source>
</evidence>
<feature type="transmembrane region" description="Helical" evidence="8">
    <location>
        <begin position="157"/>
        <end position="178"/>
    </location>
</feature>
<dbReference type="SUPFAM" id="SSF81338">
    <property type="entry name" value="Aquaporin-like"/>
    <property type="match status" value="1"/>
</dbReference>
<dbReference type="PANTHER" id="PTHR19139">
    <property type="entry name" value="AQUAPORIN TRANSPORTER"/>
    <property type="match status" value="1"/>
</dbReference>
<keyword evidence="6 8" id="KW-0472">Membrane</keyword>
<proteinExistence type="inferred from homology"/>
<dbReference type="InterPro" id="IPR034294">
    <property type="entry name" value="Aquaporin_transptr"/>
</dbReference>
<sequence length="287" mass="31512">MLVFIGCSGVTPALTPTPPPHLQICIVFGIAVAILVQVKLPCDLTKVKSQKVILTALEWDMGYKKNSIKIIHLKRNIFGHISGCHINPSVTLAAFVYGEVSLTTTAIYIISQYIGATLGYGSLLFLTPKEALYADKSHMNETHGFCTTVPNSQVSAIQALGSEFFATAILIYVCCSFWDKNNAVHHDSAPIKFGMTVTGLATAFGPFSGGSMNPARSFAPALFTGVWDRHWIYWVGPLSAAVLITLFYKFTFERNRHCSKLDHSEISLNHVNSKVQIFEKVSTHEVV</sequence>
<dbReference type="Proteomes" id="UP001372834">
    <property type="component" value="Unassembled WGS sequence"/>
</dbReference>
<dbReference type="PROSITE" id="PS00221">
    <property type="entry name" value="MIP"/>
    <property type="match status" value="1"/>
</dbReference>
<evidence type="ECO:0000313" key="10">
    <source>
        <dbReference type="Proteomes" id="UP001372834"/>
    </source>
</evidence>
<accession>A0AAN8S2V9</accession>
<evidence type="ECO:0000256" key="1">
    <source>
        <dbReference type="ARBA" id="ARBA00004141"/>
    </source>
</evidence>
<feature type="transmembrane region" description="Helical" evidence="8">
    <location>
        <begin position="190"/>
        <end position="211"/>
    </location>
</feature>
<evidence type="ECO:0008006" key="11">
    <source>
        <dbReference type="Google" id="ProtNLM"/>
    </source>
</evidence>
<feature type="transmembrane region" description="Helical" evidence="8">
    <location>
        <begin position="106"/>
        <end position="126"/>
    </location>
</feature>
<keyword evidence="4 7" id="KW-0812">Transmembrane</keyword>
<dbReference type="AlphaFoldDB" id="A0AAN8S2V9"/>
<dbReference type="InterPro" id="IPR023271">
    <property type="entry name" value="Aquaporin-like"/>
</dbReference>
<comment type="similarity">
    <text evidence="2 7">Belongs to the MIP/aquaporin (TC 1.A.8) family.</text>
</comment>
<keyword evidence="3 7" id="KW-0813">Transport</keyword>
<evidence type="ECO:0000256" key="7">
    <source>
        <dbReference type="RuleBase" id="RU000477"/>
    </source>
</evidence>
<evidence type="ECO:0000256" key="8">
    <source>
        <dbReference type="SAM" id="Phobius"/>
    </source>
</evidence>
<comment type="subcellular location">
    <subcellularLocation>
        <location evidence="1">Membrane</location>
        <topology evidence="1">Multi-pass membrane protein</topology>
    </subcellularLocation>
</comment>
<dbReference type="Gene3D" id="1.20.1080.10">
    <property type="entry name" value="Glycerol uptake facilitator protein"/>
    <property type="match status" value="1"/>
</dbReference>
<comment type="caution">
    <text evidence="9">The sequence shown here is derived from an EMBL/GenBank/DDBJ whole genome shotgun (WGS) entry which is preliminary data.</text>
</comment>
<feature type="transmembrane region" description="Helical" evidence="8">
    <location>
        <begin position="231"/>
        <end position="250"/>
    </location>
</feature>
<reference evidence="9 10" key="1">
    <citation type="submission" date="2023-10" db="EMBL/GenBank/DDBJ databases">
        <title>Genomes of two closely related lineages of the louse Polyplax serrata with different host specificities.</title>
        <authorList>
            <person name="Martinu J."/>
            <person name="Tarabai H."/>
            <person name="Stefka J."/>
            <person name="Hypsa V."/>
        </authorList>
    </citation>
    <scope>NUCLEOTIDE SEQUENCE [LARGE SCALE GENOMIC DNA]</scope>
    <source>
        <strain evidence="9">HR10_N</strain>
    </source>
</reference>
<evidence type="ECO:0000313" key="9">
    <source>
        <dbReference type="EMBL" id="KAK6629090.1"/>
    </source>
</evidence>
<dbReference type="GO" id="GO:0005886">
    <property type="term" value="C:plasma membrane"/>
    <property type="evidence" value="ECO:0007669"/>
    <property type="project" value="TreeGrafter"/>
</dbReference>
<gene>
    <name evidence="9" type="ORF">RUM43_002907</name>
</gene>
<evidence type="ECO:0000256" key="4">
    <source>
        <dbReference type="ARBA" id="ARBA00022692"/>
    </source>
</evidence>
<evidence type="ECO:0000256" key="6">
    <source>
        <dbReference type="ARBA" id="ARBA00023136"/>
    </source>
</evidence>
<dbReference type="InterPro" id="IPR000425">
    <property type="entry name" value="MIP"/>
</dbReference>
<dbReference type="InterPro" id="IPR022357">
    <property type="entry name" value="MIP_CS"/>
</dbReference>
<evidence type="ECO:0000256" key="5">
    <source>
        <dbReference type="ARBA" id="ARBA00022989"/>
    </source>
</evidence>
<evidence type="ECO:0000256" key="3">
    <source>
        <dbReference type="ARBA" id="ARBA00022448"/>
    </source>
</evidence>
<protein>
    <recommendedName>
        <fullName evidence="11">Aquaporin</fullName>
    </recommendedName>
</protein>
<dbReference type="PANTHER" id="PTHR19139:SF270">
    <property type="entry name" value="ENTOMOGLYCEROPORIN 1-RELATED"/>
    <property type="match status" value="1"/>
</dbReference>
<dbReference type="Pfam" id="PF00230">
    <property type="entry name" value="MIP"/>
    <property type="match status" value="1"/>
</dbReference>
<feature type="transmembrane region" description="Helical" evidence="8">
    <location>
        <begin position="20"/>
        <end position="38"/>
    </location>
</feature>
<keyword evidence="5 8" id="KW-1133">Transmembrane helix</keyword>
<organism evidence="9 10">
    <name type="scientific">Polyplax serrata</name>
    <name type="common">Common mouse louse</name>
    <dbReference type="NCBI Taxonomy" id="468196"/>
    <lineage>
        <taxon>Eukaryota</taxon>
        <taxon>Metazoa</taxon>
        <taxon>Ecdysozoa</taxon>
        <taxon>Arthropoda</taxon>
        <taxon>Hexapoda</taxon>
        <taxon>Insecta</taxon>
        <taxon>Pterygota</taxon>
        <taxon>Neoptera</taxon>
        <taxon>Paraneoptera</taxon>
        <taxon>Psocodea</taxon>
        <taxon>Troctomorpha</taxon>
        <taxon>Phthiraptera</taxon>
        <taxon>Anoplura</taxon>
        <taxon>Polyplacidae</taxon>
        <taxon>Polyplax</taxon>
    </lineage>
</organism>